<dbReference type="Proteomes" id="UP000632195">
    <property type="component" value="Unassembled WGS sequence"/>
</dbReference>
<evidence type="ECO:0000256" key="4">
    <source>
        <dbReference type="ARBA" id="ARBA00022827"/>
    </source>
</evidence>
<feature type="domain" description="Acyl-CoA dehydrogenase/oxidase N-terminal" evidence="6">
    <location>
        <begin position="3"/>
        <end position="86"/>
    </location>
</feature>
<dbReference type="InterPro" id="IPR036250">
    <property type="entry name" value="AcylCo_DH-like_C"/>
</dbReference>
<dbReference type="Gene3D" id="1.20.140.10">
    <property type="entry name" value="Butyryl-CoA Dehydrogenase, subunit A, domain 3"/>
    <property type="match status" value="1"/>
</dbReference>
<evidence type="ECO:0000256" key="3">
    <source>
        <dbReference type="ARBA" id="ARBA00022630"/>
    </source>
</evidence>
<dbReference type="InterPro" id="IPR009075">
    <property type="entry name" value="AcylCo_DH/oxidase_C"/>
</dbReference>
<keyword evidence="3" id="KW-0285">Flavoprotein</keyword>
<dbReference type="PANTHER" id="PTHR43884:SF12">
    <property type="entry name" value="ISOVALERYL-COA DEHYDROGENASE, MITOCHONDRIAL-RELATED"/>
    <property type="match status" value="1"/>
</dbReference>
<dbReference type="InterPro" id="IPR013786">
    <property type="entry name" value="AcylCoA_DH/ox_N"/>
</dbReference>
<evidence type="ECO:0000256" key="2">
    <source>
        <dbReference type="ARBA" id="ARBA00009347"/>
    </source>
</evidence>
<dbReference type="AlphaFoldDB" id="A0AA37BSM4"/>
<dbReference type="Pfam" id="PF02771">
    <property type="entry name" value="Acyl-CoA_dh_N"/>
    <property type="match status" value="1"/>
</dbReference>
<accession>A0AA37BSM4</accession>
<dbReference type="EMBL" id="BMNY01000002">
    <property type="protein sequence ID" value="GGM75732.1"/>
    <property type="molecule type" value="Genomic_DNA"/>
</dbReference>
<reference evidence="7" key="2">
    <citation type="submission" date="2022-09" db="EMBL/GenBank/DDBJ databases">
        <authorList>
            <person name="Sun Q."/>
            <person name="Ohkuma M."/>
        </authorList>
    </citation>
    <scope>NUCLEOTIDE SEQUENCE</scope>
    <source>
        <strain evidence="7">JCM 13583</strain>
    </source>
</reference>
<comment type="cofactor">
    <cofactor evidence="1">
        <name>FAD</name>
        <dbReference type="ChEBI" id="CHEBI:57692"/>
    </cofactor>
</comment>
<comment type="caution">
    <text evidence="7">The sequence shown here is derived from an EMBL/GenBank/DDBJ whole genome shotgun (WGS) entry which is preliminary data.</text>
</comment>
<keyword evidence="8" id="KW-1185">Reference proteome</keyword>
<dbReference type="GO" id="GO:0003995">
    <property type="term" value="F:acyl-CoA dehydrogenase activity"/>
    <property type="evidence" value="ECO:0007669"/>
    <property type="project" value="TreeGrafter"/>
</dbReference>
<sequence length="333" mass="35540">MPSEEVEMVRNSLREFLDGHAADLEESEESGFQEGFIRQFTEMGFLTCGLPERLGGPGLGDEAYLYVIHDTAARSPSLALQTVALCSMLPLFESAWDRVKTGPGGLRPPGLHIDASSGDTVERGSLLQGVVGPGSRQFIAIRRERAFLLEGVRRDMGTKVPLGLRALGTGDIEVVEVLSVHEFGNSGGSPMFLSRLGPEIGAMALGMAGAALGRAVEYASSRKAFGQSLSDLGVIGGRLALLSGTVALLTDMLPTIRSVDPARQAAFKHAALTVSREATDLALQAHGGYGYFQQTGVERFYRDVIALEALLVRPDLDLEVASTAIFGRRSGYL</sequence>
<keyword evidence="4" id="KW-0274">FAD</keyword>
<dbReference type="RefSeq" id="WP_188681319.1">
    <property type="nucleotide sequence ID" value="NZ_BMNY01000002.1"/>
</dbReference>
<dbReference type="InterPro" id="IPR037069">
    <property type="entry name" value="AcylCoA_DH/ox_N_sf"/>
</dbReference>
<comment type="similarity">
    <text evidence="2">Belongs to the acyl-CoA dehydrogenase family.</text>
</comment>
<feature type="domain" description="Acyl-CoA dehydrogenase/oxidase C-terminal" evidence="5">
    <location>
        <begin position="200"/>
        <end position="307"/>
    </location>
</feature>
<organism evidence="7 8">
    <name type="scientific">Thermogymnomonas acidicola</name>
    <dbReference type="NCBI Taxonomy" id="399579"/>
    <lineage>
        <taxon>Archaea</taxon>
        <taxon>Methanobacteriati</taxon>
        <taxon>Thermoplasmatota</taxon>
        <taxon>Thermoplasmata</taxon>
        <taxon>Thermoplasmatales</taxon>
        <taxon>Thermogymnomonas</taxon>
    </lineage>
</organism>
<dbReference type="Pfam" id="PF00441">
    <property type="entry name" value="Acyl-CoA_dh_1"/>
    <property type="match status" value="1"/>
</dbReference>
<evidence type="ECO:0000313" key="7">
    <source>
        <dbReference type="EMBL" id="GGM75732.1"/>
    </source>
</evidence>
<evidence type="ECO:0000313" key="8">
    <source>
        <dbReference type="Proteomes" id="UP000632195"/>
    </source>
</evidence>
<dbReference type="Gene3D" id="1.10.540.10">
    <property type="entry name" value="Acyl-CoA dehydrogenase/oxidase, N-terminal domain"/>
    <property type="match status" value="1"/>
</dbReference>
<dbReference type="SUPFAM" id="SSF47203">
    <property type="entry name" value="Acyl-CoA dehydrogenase C-terminal domain-like"/>
    <property type="match status" value="1"/>
</dbReference>
<dbReference type="SUPFAM" id="SSF56645">
    <property type="entry name" value="Acyl-CoA dehydrogenase NM domain-like"/>
    <property type="match status" value="1"/>
</dbReference>
<evidence type="ECO:0000259" key="6">
    <source>
        <dbReference type="Pfam" id="PF02771"/>
    </source>
</evidence>
<reference evidence="7" key="1">
    <citation type="journal article" date="2014" name="Int. J. Syst. Evol. Microbiol.">
        <title>Complete genome sequence of Corynebacterium casei LMG S-19264T (=DSM 44701T), isolated from a smear-ripened cheese.</title>
        <authorList>
            <consortium name="US DOE Joint Genome Institute (JGI-PGF)"/>
            <person name="Walter F."/>
            <person name="Albersmeier A."/>
            <person name="Kalinowski J."/>
            <person name="Ruckert C."/>
        </authorList>
    </citation>
    <scope>NUCLEOTIDE SEQUENCE</scope>
    <source>
        <strain evidence="7">JCM 13583</strain>
    </source>
</reference>
<name>A0AA37BSM4_9ARCH</name>
<evidence type="ECO:0000256" key="1">
    <source>
        <dbReference type="ARBA" id="ARBA00001974"/>
    </source>
</evidence>
<dbReference type="PANTHER" id="PTHR43884">
    <property type="entry name" value="ACYL-COA DEHYDROGENASE"/>
    <property type="match status" value="1"/>
</dbReference>
<proteinExistence type="inferred from homology"/>
<dbReference type="InterPro" id="IPR009100">
    <property type="entry name" value="AcylCoA_DH/oxidase_NM_dom_sf"/>
</dbReference>
<gene>
    <name evidence="7" type="primary">acdB</name>
    <name evidence="7" type="ORF">GCM10007108_12080</name>
</gene>
<evidence type="ECO:0000259" key="5">
    <source>
        <dbReference type="Pfam" id="PF00441"/>
    </source>
</evidence>
<protein>
    <submittedName>
        <fullName evidence="7">Acyl-CoA dehydrogenase</fullName>
    </submittedName>
</protein>
<dbReference type="GO" id="GO:0050660">
    <property type="term" value="F:flavin adenine dinucleotide binding"/>
    <property type="evidence" value="ECO:0007669"/>
    <property type="project" value="InterPro"/>
</dbReference>